<feature type="non-terminal residue" evidence="1">
    <location>
        <position position="217"/>
    </location>
</feature>
<keyword evidence="2" id="KW-1185">Reference proteome</keyword>
<comment type="caution">
    <text evidence="1">The sequence shown here is derived from an EMBL/GenBank/DDBJ whole genome shotgun (WGS) entry which is preliminary data.</text>
</comment>
<proteinExistence type="predicted"/>
<dbReference type="OrthoDB" id="10437886at2759"/>
<evidence type="ECO:0000313" key="2">
    <source>
        <dbReference type="Proteomes" id="UP000747110"/>
    </source>
</evidence>
<protein>
    <submittedName>
        <fullName evidence="1">Uncharacterized protein</fullName>
    </submittedName>
</protein>
<dbReference type="AlphaFoldDB" id="A0A8J4FU70"/>
<name>A0A8J4FU70_9CHLO</name>
<accession>A0A8J4FU70</accession>
<dbReference type="EMBL" id="BNCP01000035">
    <property type="protein sequence ID" value="GIL86163.1"/>
    <property type="molecule type" value="Genomic_DNA"/>
</dbReference>
<reference evidence="1" key="1">
    <citation type="journal article" date="2021" name="Proc. Natl. Acad. Sci. U.S.A.">
        <title>Three genomes in the algal genus Volvox reveal the fate of a haploid sex-determining region after a transition to homothallism.</title>
        <authorList>
            <person name="Yamamoto K."/>
            <person name="Hamaji T."/>
            <person name="Kawai-Toyooka H."/>
            <person name="Matsuzaki R."/>
            <person name="Takahashi F."/>
            <person name="Nishimura Y."/>
            <person name="Kawachi M."/>
            <person name="Noguchi H."/>
            <person name="Minakuchi Y."/>
            <person name="Umen J.G."/>
            <person name="Toyoda A."/>
            <person name="Nozaki H."/>
        </authorList>
    </citation>
    <scope>NUCLEOTIDE SEQUENCE</scope>
    <source>
        <strain evidence="1">NIES-3786</strain>
    </source>
</reference>
<dbReference type="Proteomes" id="UP000747110">
    <property type="component" value="Unassembled WGS sequence"/>
</dbReference>
<sequence>MSHKLTQQNFNMQLKALLSCFGKLPTENNLPGTLSTREGNGPSIYTPAYNSKVAFSAENSKACASTEPPNPPADEVHCSLSTMEPRFETSGCAAFTSRRRGAQEGYLAGIGDPSHRRDAMVCSRMPAAVTVFNERGGVVHQNTASIRYMGDRVNCMTSCSSINVLALVFQLDPEKLDRMMHDIDRENAGRWRGIVRVPCGLVGAGLDAHALALAQKT</sequence>
<organism evidence="1 2">
    <name type="scientific">Volvox reticuliferus</name>
    <dbReference type="NCBI Taxonomy" id="1737510"/>
    <lineage>
        <taxon>Eukaryota</taxon>
        <taxon>Viridiplantae</taxon>
        <taxon>Chlorophyta</taxon>
        <taxon>core chlorophytes</taxon>
        <taxon>Chlorophyceae</taxon>
        <taxon>CS clade</taxon>
        <taxon>Chlamydomonadales</taxon>
        <taxon>Volvocaceae</taxon>
        <taxon>Volvox</taxon>
    </lineage>
</organism>
<evidence type="ECO:0000313" key="1">
    <source>
        <dbReference type="EMBL" id="GIL86163.1"/>
    </source>
</evidence>
<gene>
    <name evidence="1" type="ORF">Vretifemale_14517</name>
</gene>